<evidence type="ECO:0000256" key="2">
    <source>
        <dbReference type="ARBA" id="ARBA00008205"/>
    </source>
</evidence>
<dbReference type="Pfam" id="PF10609">
    <property type="entry name" value="ParA"/>
    <property type="match status" value="1"/>
</dbReference>
<dbReference type="PROSITE" id="PS01215">
    <property type="entry name" value="MRP"/>
    <property type="match status" value="1"/>
</dbReference>
<dbReference type="PANTHER" id="PTHR42961:SF2">
    <property type="entry name" value="IRON-SULFUR PROTEIN NUBPL"/>
    <property type="match status" value="1"/>
</dbReference>
<dbReference type="InterPro" id="IPR002744">
    <property type="entry name" value="MIP18-like"/>
</dbReference>
<keyword evidence="7 8" id="KW-0411">Iron-sulfur</keyword>
<organism evidence="10 11">
    <name type="scientific">Candidatus Cardinium hertigii</name>
    <dbReference type="NCBI Taxonomy" id="247481"/>
    <lineage>
        <taxon>Bacteria</taxon>
        <taxon>Pseudomonadati</taxon>
        <taxon>Bacteroidota</taxon>
        <taxon>Cytophagia</taxon>
        <taxon>Cytophagales</taxon>
        <taxon>Amoebophilaceae</taxon>
        <taxon>Candidatus Cardinium</taxon>
    </lineage>
</organism>
<feature type="binding site" evidence="8">
    <location>
        <begin position="105"/>
        <end position="112"/>
    </location>
    <ligand>
        <name>ATP</name>
        <dbReference type="ChEBI" id="CHEBI:30616"/>
    </ligand>
</feature>
<dbReference type="GO" id="GO:0016887">
    <property type="term" value="F:ATP hydrolysis activity"/>
    <property type="evidence" value="ECO:0007669"/>
    <property type="project" value="UniProtKB-UniRule"/>
</dbReference>
<proteinExistence type="inferred from homology"/>
<dbReference type="Gene3D" id="3.40.50.300">
    <property type="entry name" value="P-loop containing nucleotide triphosphate hydrolases"/>
    <property type="match status" value="1"/>
</dbReference>
<keyword evidence="3 8" id="KW-0479">Metal-binding</keyword>
<dbReference type="SUPFAM" id="SSF52540">
    <property type="entry name" value="P-loop containing nucleoside triphosphate hydrolases"/>
    <property type="match status" value="1"/>
</dbReference>
<dbReference type="GO" id="GO:0140663">
    <property type="term" value="F:ATP-dependent FeS chaperone activity"/>
    <property type="evidence" value="ECO:0007669"/>
    <property type="project" value="InterPro"/>
</dbReference>
<evidence type="ECO:0000313" key="10">
    <source>
        <dbReference type="EMBL" id="ROT47787.1"/>
    </source>
</evidence>
<comment type="function">
    <text evidence="8">Binds and transfers iron-sulfur (Fe-S) clusters to target apoproteins. Can hydrolyze ATP.</text>
</comment>
<name>A0A3N2QDB9_9BACT</name>
<evidence type="ECO:0000256" key="8">
    <source>
        <dbReference type="HAMAP-Rule" id="MF_02040"/>
    </source>
</evidence>
<dbReference type="PANTHER" id="PTHR42961">
    <property type="entry name" value="IRON-SULFUR PROTEIN NUBPL"/>
    <property type="match status" value="1"/>
</dbReference>
<dbReference type="OrthoDB" id="9809679at2"/>
<comment type="similarity">
    <text evidence="8">Belongs to the Mrp/NBP35 ATP-binding proteins family.</text>
</comment>
<dbReference type="GO" id="GO:0046872">
    <property type="term" value="F:metal ion binding"/>
    <property type="evidence" value="ECO:0007669"/>
    <property type="project" value="UniProtKB-KW"/>
</dbReference>
<comment type="similarity">
    <text evidence="2">In the C-terminal section; belongs to the Mrp/NBP35 ATP-binding proteins family.</text>
</comment>
<evidence type="ECO:0000256" key="4">
    <source>
        <dbReference type="ARBA" id="ARBA00022741"/>
    </source>
</evidence>
<comment type="caution">
    <text evidence="10">The sequence shown here is derived from an EMBL/GenBank/DDBJ whole genome shotgun (WGS) entry which is preliminary data.</text>
</comment>
<comment type="subunit">
    <text evidence="8">Homodimer.</text>
</comment>
<dbReference type="Gene3D" id="3.30.300.130">
    <property type="entry name" value="Fe-S cluster assembly (FSCA)"/>
    <property type="match status" value="1"/>
</dbReference>
<accession>A0A3N2QDB9</accession>
<feature type="domain" description="MIP18 family-like" evidence="9">
    <location>
        <begin position="7"/>
        <end position="69"/>
    </location>
</feature>
<dbReference type="HAMAP" id="MF_02040">
    <property type="entry name" value="Mrp_NBP35"/>
    <property type="match status" value="1"/>
</dbReference>
<keyword evidence="6 8" id="KW-0408">Iron</keyword>
<sequence length="361" mass="39339">MQTLKTGILKALRTVYDPDLKKDLVSLGMIDDLLITNATISFTIILTTPACPLQEFMKQACIQAIRKEIKKELEIIITTIAKVTSSRPPAAILPEVKNIIAIASGKGGVGKSTVATYVALSLANHGARVGLLDADIFGPSIPTIWNCEREKPAVFKQNGKNFIIPLERHNVKLLSIGFVANSQEAIVWRGPMASAALKQLIQDAYWGVLDYLLIDLPPGTSDIHLTLVQTVTVTGAVVVTTPQKIALIDAIKAIAMFKKEQIQVPILGLVENMSYYFSNKEKIGTPHYIFGKEGGKKLAEQQTIPFLGQIPLLPIICEQGDVGISSNKTIAPFDTIAQILAQQIAVRNAIYQPTEIVKKSY</sequence>
<reference evidence="10 11" key="1">
    <citation type="submission" date="2018-09" db="EMBL/GenBank/DDBJ databases">
        <title>Comparative Genomics of Wolbachia-Cardinium Dual Endosymbiosis in a Plant-Parasitic Nematode.</title>
        <authorList>
            <person name="Brown A.M.V."/>
            <person name="Wasala S.K."/>
            <person name="Howe D.K."/>
            <person name="Peetz A.B."/>
            <person name="Zasada I.A."/>
            <person name="Denver D.R."/>
        </authorList>
    </citation>
    <scope>NUCLEOTIDE SEQUENCE [LARGE SCALE GENOMIC DNA]</scope>
    <source>
        <strain evidence="10 11">Pp_1</strain>
    </source>
</reference>
<protein>
    <recommendedName>
        <fullName evidence="8">Iron-sulfur cluster carrier protein</fullName>
    </recommendedName>
</protein>
<keyword evidence="5 8" id="KW-0067">ATP-binding</keyword>
<keyword evidence="4 8" id="KW-0547">Nucleotide-binding</keyword>
<dbReference type="EMBL" id="RARA01000012">
    <property type="protein sequence ID" value="ROT47787.1"/>
    <property type="molecule type" value="Genomic_DNA"/>
</dbReference>
<evidence type="ECO:0000256" key="6">
    <source>
        <dbReference type="ARBA" id="ARBA00023004"/>
    </source>
</evidence>
<dbReference type="GO" id="GO:0016226">
    <property type="term" value="P:iron-sulfur cluster assembly"/>
    <property type="evidence" value="ECO:0007669"/>
    <property type="project" value="InterPro"/>
</dbReference>
<gene>
    <name evidence="10" type="ORF">EDM02_00515</name>
</gene>
<dbReference type="AlphaFoldDB" id="A0A3N2QDB9"/>
<evidence type="ECO:0000256" key="5">
    <source>
        <dbReference type="ARBA" id="ARBA00022840"/>
    </source>
</evidence>
<dbReference type="RefSeq" id="WP_123662207.1">
    <property type="nucleotide sequence ID" value="NZ_RARA01000012.1"/>
</dbReference>
<evidence type="ECO:0000256" key="3">
    <source>
        <dbReference type="ARBA" id="ARBA00022723"/>
    </source>
</evidence>
<dbReference type="CDD" id="cd02037">
    <property type="entry name" value="Mrp_NBP35"/>
    <property type="match status" value="1"/>
</dbReference>
<dbReference type="InterPro" id="IPR027417">
    <property type="entry name" value="P-loop_NTPase"/>
</dbReference>
<comment type="similarity">
    <text evidence="1">In the N-terminal section; belongs to the MIP18 family.</text>
</comment>
<keyword evidence="11" id="KW-1185">Reference proteome</keyword>
<dbReference type="Proteomes" id="UP000270927">
    <property type="component" value="Unassembled WGS sequence"/>
</dbReference>
<dbReference type="InterPro" id="IPR019591">
    <property type="entry name" value="Mrp/NBP35_ATP-bd"/>
</dbReference>
<dbReference type="InterPro" id="IPR000808">
    <property type="entry name" value="Mrp-like_CS"/>
</dbReference>
<evidence type="ECO:0000256" key="7">
    <source>
        <dbReference type="ARBA" id="ARBA00023014"/>
    </source>
</evidence>
<dbReference type="GO" id="GO:0005524">
    <property type="term" value="F:ATP binding"/>
    <property type="evidence" value="ECO:0007669"/>
    <property type="project" value="UniProtKB-UniRule"/>
</dbReference>
<evidence type="ECO:0000256" key="1">
    <source>
        <dbReference type="ARBA" id="ARBA00007352"/>
    </source>
</evidence>
<dbReference type="Pfam" id="PF01883">
    <property type="entry name" value="FeS_assembly_P"/>
    <property type="match status" value="1"/>
</dbReference>
<dbReference type="InterPro" id="IPR034904">
    <property type="entry name" value="FSCA_dom_sf"/>
</dbReference>
<dbReference type="InterPro" id="IPR044304">
    <property type="entry name" value="NUBPL-like"/>
</dbReference>
<dbReference type="FunFam" id="3.40.50.300:FF:001119">
    <property type="entry name" value="Iron-sulfur cluster carrier protein"/>
    <property type="match status" value="1"/>
</dbReference>
<dbReference type="GO" id="GO:0051539">
    <property type="term" value="F:4 iron, 4 sulfur cluster binding"/>
    <property type="evidence" value="ECO:0007669"/>
    <property type="project" value="TreeGrafter"/>
</dbReference>
<dbReference type="SUPFAM" id="SSF117916">
    <property type="entry name" value="Fe-S cluster assembly (FSCA) domain-like"/>
    <property type="match status" value="1"/>
</dbReference>
<dbReference type="InterPro" id="IPR033756">
    <property type="entry name" value="YlxH/NBP35"/>
</dbReference>
<evidence type="ECO:0000313" key="11">
    <source>
        <dbReference type="Proteomes" id="UP000270927"/>
    </source>
</evidence>
<evidence type="ECO:0000259" key="9">
    <source>
        <dbReference type="Pfam" id="PF01883"/>
    </source>
</evidence>
<keyword evidence="8" id="KW-0378">Hydrolase</keyword>